<comment type="caution">
    <text evidence="1">The sequence shown here is derived from an EMBL/GenBank/DDBJ whole genome shotgun (WGS) entry which is preliminary data.</text>
</comment>
<organism evidence="1 2">
    <name type="scientific">Luteimonas fraxinea</name>
    <dbReference type="NCBI Taxonomy" id="2901869"/>
    <lineage>
        <taxon>Bacteria</taxon>
        <taxon>Pseudomonadati</taxon>
        <taxon>Pseudomonadota</taxon>
        <taxon>Gammaproteobacteria</taxon>
        <taxon>Lysobacterales</taxon>
        <taxon>Lysobacteraceae</taxon>
        <taxon>Luteimonas</taxon>
    </lineage>
</organism>
<dbReference type="Proteomes" id="UP001430360">
    <property type="component" value="Unassembled WGS sequence"/>
</dbReference>
<reference evidence="1" key="1">
    <citation type="submission" date="2021-12" db="EMBL/GenBank/DDBJ databases">
        <authorList>
            <person name="Ulrich A."/>
        </authorList>
    </citation>
    <scope>NUCLEOTIDE SEQUENCE</scope>
    <source>
        <strain evidence="1">A1P009</strain>
    </source>
</reference>
<protein>
    <submittedName>
        <fullName evidence="1">Uncharacterized protein</fullName>
    </submittedName>
</protein>
<keyword evidence="2" id="KW-1185">Reference proteome</keyword>
<evidence type="ECO:0000313" key="2">
    <source>
        <dbReference type="Proteomes" id="UP001430360"/>
    </source>
</evidence>
<dbReference type="RefSeq" id="WP_232135505.1">
    <property type="nucleotide sequence ID" value="NZ_JAJQKU010000002.1"/>
</dbReference>
<gene>
    <name evidence="1" type="ORF">LTT95_06930</name>
</gene>
<reference evidence="1" key="2">
    <citation type="journal article" date="2022" name="Syst. Appl. Microbiol.">
        <title>Physiological and genomic characterisation of Luteimonas fraxinea sp. nov., a bacterial species associated with trees tolerant to ash dieback.</title>
        <authorList>
            <person name="Ulrich K."/>
            <person name="Becker R."/>
            <person name="Behrendt U."/>
            <person name="Kube M."/>
            <person name="Schneck V."/>
            <person name="Ulrich A."/>
        </authorList>
    </citation>
    <scope>NUCLEOTIDE SEQUENCE</scope>
    <source>
        <strain evidence="1">A1P009</strain>
    </source>
</reference>
<name>A0ABS8UC83_9GAMM</name>
<dbReference type="EMBL" id="JAJQKU010000002">
    <property type="protein sequence ID" value="MCD9096674.1"/>
    <property type="molecule type" value="Genomic_DNA"/>
</dbReference>
<dbReference type="Pfam" id="PF22491">
    <property type="entry name" value="DUF6988"/>
    <property type="match status" value="1"/>
</dbReference>
<evidence type="ECO:0000313" key="1">
    <source>
        <dbReference type="EMBL" id="MCD9096674.1"/>
    </source>
</evidence>
<dbReference type="InterPro" id="IPR054257">
    <property type="entry name" value="DUF6988"/>
</dbReference>
<sequence>MNGVDLTQAIRKALQEAHTARRLPTAMDISQEAASAQACVEANMEALANVGIPTADPRRVIALQLIRASLDHARALLYLLATHPADMTAVALGMHRPQIELFLRAVFVQFLADDDQLDDFLKEDLGPRKRTPKGKWVAIPFKDLASMVEATIARLGDDDAPQKLARTFTNAWDPLCGLVHGGRSIRALYRDDNGHIGANVSAEVMFQTTVNTVATSNYAIIAALLAAGVSVHEVTNTVTRAGQGMERYMHERAGRMARLALKP</sequence>
<accession>A0ABS8UC83</accession>
<proteinExistence type="predicted"/>